<keyword evidence="4" id="KW-0862">Zinc</keyword>
<dbReference type="Gene3D" id="3.60.15.10">
    <property type="entry name" value="Ribonuclease Z/Hydroxyacylglutathione hydrolase-like"/>
    <property type="match status" value="1"/>
</dbReference>
<dbReference type="PANTHER" id="PTHR42978">
    <property type="entry name" value="QUORUM-QUENCHING LACTONASE YTNP-RELATED-RELATED"/>
    <property type="match status" value="1"/>
</dbReference>
<sequence>MASSGVSKIFNAPSGAVADVRIIDCTSRIIRLPASFLLHPPLQGMQYMPDIPTWSFLIESPTTGKKALFDLGVPPNFLDFSPFNQDQLRNPAWEIRSEKHVADILKENQIDPARINSIVWSHWHFDHIGDPSTFPGSTELVVGPGFKQTFYPGYPTIKDSPVRGSDFASVFLPFLAFSWSHWANHCRFHFDRGRETREINFDEGPPLQIGQFKAMDFFGDGSFYLLDAPGHTVGHLAGLVRTTSDPDTFIFCGGDLCHHGGEIRPSRHLSLPKEIHVEFPDQVSPWICPGSELARLNKSRSRAEFEPFFIPNPEFCYDAEETVRTIVKAQEADADDNVLFIYAHSKAVERYAELFPLKANQWKRKGWKSKMLWDFVRDFKVAVDAQSGGSAFNAAGE</sequence>
<evidence type="ECO:0000256" key="2">
    <source>
        <dbReference type="ARBA" id="ARBA00022723"/>
    </source>
</evidence>
<evidence type="ECO:0000256" key="1">
    <source>
        <dbReference type="ARBA" id="ARBA00007749"/>
    </source>
</evidence>
<evidence type="ECO:0000313" key="6">
    <source>
        <dbReference type="EMBL" id="OAG43199.1"/>
    </source>
</evidence>
<dbReference type="InterPro" id="IPR001279">
    <property type="entry name" value="Metallo-B-lactamas"/>
</dbReference>
<dbReference type="InterPro" id="IPR036866">
    <property type="entry name" value="RibonucZ/Hydroxyglut_hydro"/>
</dbReference>
<keyword evidence="3" id="KW-0378">Hydrolase</keyword>
<comment type="caution">
    <text evidence="6">The sequence shown here is derived from an EMBL/GenBank/DDBJ whole genome shotgun (WGS) entry which is preliminary data.</text>
</comment>
<evidence type="ECO:0000313" key="7">
    <source>
        <dbReference type="Proteomes" id="UP000077002"/>
    </source>
</evidence>
<dbReference type="OrthoDB" id="10250730at2759"/>
<name>A0A177FJ84_9EURO</name>
<dbReference type="SUPFAM" id="SSF56281">
    <property type="entry name" value="Metallo-hydrolase/oxidoreductase"/>
    <property type="match status" value="1"/>
</dbReference>
<dbReference type="InterPro" id="IPR051013">
    <property type="entry name" value="MBL_superfamily_lactonases"/>
</dbReference>
<dbReference type="GO" id="GO:0046872">
    <property type="term" value="F:metal ion binding"/>
    <property type="evidence" value="ECO:0007669"/>
    <property type="project" value="UniProtKB-KW"/>
</dbReference>
<protein>
    <recommendedName>
        <fullName evidence="5">Metallo-beta-lactamase domain-containing protein</fullName>
    </recommendedName>
</protein>
<dbReference type="SMART" id="SM00849">
    <property type="entry name" value="Lactamase_B"/>
    <property type="match status" value="1"/>
</dbReference>
<evidence type="ECO:0000256" key="4">
    <source>
        <dbReference type="ARBA" id="ARBA00022833"/>
    </source>
</evidence>
<dbReference type="PANTHER" id="PTHR42978:SF5">
    <property type="entry name" value="METALLO-BETA-LACTAMASE DOMAIN-CONTAINING PROTEIN"/>
    <property type="match status" value="1"/>
</dbReference>
<dbReference type="GO" id="GO:0016787">
    <property type="term" value="F:hydrolase activity"/>
    <property type="evidence" value="ECO:0007669"/>
    <property type="project" value="UniProtKB-KW"/>
</dbReference>
<evidence type="ECO:0000259" key="5">
    <source>
        <dbReference type="SMART" id="SM00849"/>
    </source>
</evidence>
<dbReference type="GeneID" id="34597659"/>
<keyword evidence="7" id="KW-1185">Reference proteome</keyword>
<dbReference type="Pfam" id="PF00753">
    <property type="entry name" value="Lactamase_B"/>
    <property type="match status" value="1"/>
</dbReference>
<dbReference type="Proteomes" id="UP000077002">
    <property type="component" value="Unassembled WGS sequence"/>
</dbReference>
<dbReference type="CDD" id="cd07730">
    <property type="entry name" value="metallo-hydrolase-like_MBL-fold"/>
    <property type="match status" value="1"/>
</dbReference>
<dbReference type="AlphaFoldDB" id="A0A177FJ84"/>
<dbReference type="EMBL" id="LVKK01000011">
    <property type="protein sequence ID" value="OAG43199.1"/>
    <property type="molecule type" value="Genomic_DNA"/>
</dbReference>
<evidence type="ECO:0000256" key="3">
    <source>
        <dbReference type="ARBA" id="ARBA00022801"/>
    </source>
</evidence>
<organism evidence="6 7">
    <name type="scientific">Fonsecaea monophora</name>
    <dbReference type="NCBI Taxonomy" id="254056"/>
    <lineage>
        <taxon>Eukaryota</taxon>
        <taxon>Fungi</taxon>
        <taxon>Dikarya</taxon>
        <taxon>Ascomycota</taxon>
        <taxon>Pezizomycotina</taxon>
        <taxon>Eurotiomycetes</taxon>
        <taxon>Chaetothyriomycetidae</taxon>
        <taxon>Chaetothyriales</taxon>
        <taxon>Herpotrichiellaceae</taxon>
        <taxon>Fonsecaea</taxon>
    </lineage>
</organism>
<feature type="domain" description="Metallo-beta-lactamase" evidence="5">
    <location>
        <begin position="52"/>
        <end position="291"/>
    </location>
</feature>
<dbReference type="RefSeq" id="XP_022515151.1">
    <property type="nucleotide sequence ID" value="XM_022652463.1"/>
</dbReference>
<keyword evidence="2" id="KW-0479">Metal-binding</keyword>
<accession>A0A177FJ84</accession>
<comment type="similarity">
    <text evidence="1">Belongs to the metallo-beta-lactamase superfamily.</text>
</comment>
<gene>
    <name evidence="6" type="ORF">AYO21_02485</name>
</gene>
<reference evidence="6 7" key="1">
    <citation type="submission" date="2016-03" db="EMBL/GenBank/DDBJ databases">
        <title>Draft genome sequence of the Fonsecaea monophora CBS 269.37.</title>
        <authorList>
            <person name="Bombassaro A."/>
            <person name="Vinicius W.A."/>
            <person name="De Hoog S."/>
            <person name="Sun J."/>
            <person name="Souza E.M."/>
            <person name="Raittz R.T."/>
            <person name="Costa F."/>
            <person name="Leao A.C."/>
            <person name="Tadra-Sfeir M.Z."/>
            <person name="Baura V."/>
            <person name="Balsanelli E."/>
            <person name="Pedrosa F.O."/>
            <person name="Moreno L.F."/>
            <person name="Steffens M.B."/>
            <person name="Xi L."/>
            <person name="Bocca A.L."/>
            <person name="Felipe M.S."/>
            <person name="Teixeira M."/>
            <person name="Telles Filho F.Q."/>
            <person name="Azevedo C.M."/>
            <person name="Gomes R."/>
            <person name="Vicente V.A."/>
        </authorList>
    </citation>
    <scope>NUCLEOTIDE SEQUENCE [LARGE SCALE GENOMIC DNA]</scope>
    <source>
        <strain evidence="6 7">CBS 269.37</strain>
    </source>
</reference>
<proteinExistence type="inferred from homology"/>